<dbReference type="EMBL" id="CAKOGP040001980">
    <property type="protein sequence ID" value="CAJ1958962.1"/>
    <property type="molecule type" value="Genomic_DNA"/>
</dbReference>
<reference evidence="11" key="1">
    <citation type="submission" date="2023-08" db="EMBL/GenBank/DDBJ databases">
        <authorList>
            <person name="Audoor S."/>
            <person name="Bilcke G."/>
        </authorList>
    </citation>
    <scope>NUCLEOTIDE SEQUENCE</scope>
</reference>
<name>A0AAD2G0A1_9STRA</name>
<keyword evidence="12" id="KW-1185">Reference proteome</keyword>
<accession>A0AAD2G0A1</accession>
<organism evidence="11 12">
    <name type="scientific">Cylindrotheca closterium</name>
    <dbReference type="NCBI Taxonomy" id="2856"/>
    <lineage>
        <taxon>Eukaryota</taxon>
        <taxon>Sar</taxon>
        <taxon>Stramenopiles</taxon>
        <taxon>Ochrophyta</taxon>
        <taxon>Bacillariophyta</taxon>
        <taxon>Bacillariophyceae</taxon>
        <taxon>Bacillariophycidae</taxon>
        <taxon>Bacillariales</taxon>
        <taxon>Bacillariaceae</taxon>
        <taxon>Cylindrotheca</taxon>
    </lineage>
</organism>
<dbReference type="InterPro" id="IPR018011">
    <property type="entry name" value="Carb_sulfotrans_8-10"/>
</dbReference>
<dbReference type="Pfam" id="PF03567">
    <property type="entry name" value="Sulfotransfer_2"/>
    <property type="match status" value="1"/>
</dbReference>
<evidence type="ECO:0000313" key="12">
    <source>
        <dbReference type="Proteomes" id="UP001295423"/>
    </source>
</evidence>
<feature type="chain" id="PRO_5042247074" description="Hexosyltransferase" evidence="10">
    <location>
        <begin position="20"/>
        <end position="698"/>
    </location>
</feature>
<comment type="subcellular location">
    <subcellularLocation>
        <location evidence="1">Golgi apparatus membrane</location>
        <topology evidence="1">Single-pass type II membrane protein</topology>
    </subcellularLocation>
</comment>
<dbReference type="GO" id="GO:0016051">
    <property type="term" value="P:carbohydrate biosynthetic process"/>
    <property type="evidence" value="ECO:0007669"/>
    <property type="project" value="InterPro"/>
</dbReference>
<evidence type="ECO:0000256" key="6">
    <source>
        <dbReference type="ARBA" id="ARBA00023034"/>
    </source>
</evidence>
<dbReference type="PANTHER" id="PTHR12137:SF54">
    <property type="entry name" value="CARBOHYDRATE SULFOTRANSFERASE"/>
    <property type="match status" value="1"/>
</dbReference>
<sequence length="698" mass="79315">MVSLILGAVVLSIKVSVQLTGNQSFVLQSQATNAIPQSLDAPDWFQSGAVSDNMAEDLTATPSISKKTLNSPAETGARPNLSDPSDRSQNASPVATLIIDPTKTPSNEKSTLSLPAHPFVGPKFLVGIMCVQEDVERRQFIRDSFVSFYKDTEDFNSNRICSLNDLLNEEIDATSCQIAYIFLAGGLTEGSTQLLTPNATHPITIETPDEYGGEDDVAFLNIKENMNDGKTPTFYRYASLALDRLKERQISFDFVMKIDLDTMLFPVNLLEYAANHFPLHLKQVYMGRKVRGGKSGYSWAAGPFQILSVDLAKAISGPESIGRQNRSEFEDKEISKRVEYLGTNASKIWLPDKTLMIQPSKISHGKPKYANYNFTEVLYGHTEWGNKGRWSRFSPGPYFKYLPTARKIWRHYLYWHTHNKTSVSNTYHLFDMPPRGDILTLVRRNDYIFSNQDFDSSPVVLEDYKLVFFPIEGNGAETWRCLFRRMLKKTDWRNETVQFQGLALLSDFTLERANEIMTSAEYTRAMIVQDPKTRLLSSYVRKVLQDRKNEFMKAHCCGTIKQLVLPGSEHYVGKCAKMEEPISFEMFVNITQDCDHPYWRPQSRKMEPKYFPYINYVGHYETIEKDAKVLLQKIGAWDKFGRDGWGTDGTEPIFALHTNWTPLSVSKLLQQDYGGVLATVGKNGSVFQSDYQWSLMNS</sequence>
<dbReference type="InterPro" id="IPR005331">
    <property type="entry name" value="Sulfotransferase"/>
</dbReference>
<dbReference type="Proteomes" id="UP001295423">
    <property type="component" value="Unassembled WGS sequence"/>
</dbReference>
<evidence type="ECO:0000256" key="8">
    <source>
        <dbReference type="ARBA" id="ARBA00023180"/>
    </source>
</evidence>
<dbReference type="GO" id="GO:0000139">
    <property type="term" value="C:Golgi membrane"/>
    <property type="evidence" value="ECO:0007669"/>
    <property type="project" value="UniProtKB-SubCell"/>
</dbReference>
<feature type="region of interest" description="Disordered" evidence="9">
    <location>
        <begin position="62"/>
        <end position="91"/>
    </location>
</feature>
<evidence type="ECO:0000256" key="4">
    <source>
        <dbReference type="ARBA" id="ARBA00022692"/>
    </source>
</evidence>
<keyword evidence="10" id="KW-0732">Signal</keyword>
<comment type="similarity">
    <text evidence="2">Belongs to the sulfotransferase 2 family.</text>
</comment>
<keyword evidence="4" id="KW-0812">Transmembrane</keyword>
<evidence type="ECO:0000256" key="3">
    <source>
        <dbReference type="ARBA" id="ARBA00022679"/>
    </source>
</evidence>
<keyword evidence="5" id="KW-1133">Transmembrane helix</keyword>
<dbReference type="AlphaFoldDB" id="A0AAD2G0A1"/>
<evidence type="ECO:0000313" key="11">
    <source>
        <dbReference type="EMBL" id="CAJ1958962.1"/>
    </source>
</evidence>
<feature type="signal peptide" evidence="10">
    <location>
        <begin position="1"/>
        <end position="19"/>
    </location>
</feature>
<keyword evidence="3" id="KW-0808">Transferase</keyword>
<gene>
    <name evidence="11" type="ORF">CYCCA115_LOCUS17439</name>
</gene>
<evidence type="ECO:0008006" key="13">
    <source>
        <dbReference type="Google" id="ProtNLM"/>
    </source>
</evidence>
<feature type="compositionally biased region" description="Polar residues" evidence="9">
    <location>
        <begin position="62"/>
        <end position="73"/>
    </location>
</feature>
<keyword evidence="7" id="KW-0472">Membrane</keyword>
<protein>
    <recommendedName>
        <fullName evidence="13">Hexosyltransferase</fullName>
    </recommendedName>
</protein>
<keyword evidence="8" id="KW-0325">Glycoprotein</keyword>
<evidence type="ECO:0000256" key="9">
    <source>
        <dbReference type="SAM" id="MobiDB-lite"/>
    </source>
</evidence>
<keyword evidence="6" id="KW-0333">Golgi apparatus</keyword>
<dbReference type="GO" id="GO:0008146">
    <property type="term" value="F:sulfotransferase activity"/>
    <property type="evidence" value="ECO:0007669"/>
    <property type="project" value="InterPro"/>
</dbReference>
<evidence type="ECO:0000256" key="10">
    <source>
        <dbReference type="SAM" id="SignalP"/>
    </source>
</evidence>
<dbReference type="PANTHER" id="PTHR12137">
    <property type="entry name" value="CARBOHYDRATE SULFOTRANSFERASE"/>
    <property type="match status" value="1"/>
</dbReference>
<evidence type="ECO:0000256" key="1">
    <source>
        <dbReference type="ARBA" id="ARBA00004323"/>
    </source>
</evidence>
<evidence type="ECO:0000256" key="7">
    <source>
        <dbReference type="ARBA" id="ARBA00023136"/>
    </source>
</evidence>
<evidence type="ECO:0000256" key="2">
    <source>
        <dbReference type="ARBA" id="ARBA00006339"/>
    </source>
</evidence>
<comment type="caution">
    <text evidence="11">The sequence shown here is derived from an EMBL/GenBank/DDBJ whole genome shotgun (WGS) entry which is preliminary data.</text>
</comment>
<evidence type="ECO:0000256" key="5">
    <source>
        <dbReference type="ARBA" id="ARBA00022989"/>
    </source>
</evidence>
<proteinExistence type="inferred from homology"/>